<accession>A0A183D4A1</accession>
<evidence type="ECO:0000313" key="5">
    <source>
        <dbReference type="WBParaSite" id="GPUH_0001579001-mRNA-1"/>
    </source>
</evidence>
<reference evidence="1 3" key="2">
    <citation type="submission" date="2018-11" db="EMBL/GenBank/DDBJ databases">
        <authorList>
            <consortium name="Pathogen Informatics"/>
        </authorList>
    </citation>
    <scope>NUCLEOTIDE SEQUENCE [LARGE SCALE GENOMIC DNA]</scope>
</reference>
<dbReference type="EMBL" id="UYRT01082895">
    <property type="protein sequence ID" value="VDN26641.1"/>
    <property type="molecule type" value="Genomic_DNA"/>
</dbReference>
<dbReference type="Gene3D" id="2.40.10.10">
    <property type="entry name" value="Trypsin-like serine proteases"/>
    <property type="match status" value="1"/>
</dbReference>
<dbReference type="AlphaFoldDB" id="A0A183D4A1"/>
<gene>
    <name evidence="2" type="ORF">GPUH_LOCUS15768</name>
    <name evidence="1" type="ORF">GPUH_LOCUS3543</name>
</gene>
<protein>
    <submittedName>
        <fullName evidence="4 5">Peptidase S1 domain-containing protein</fullName>
    </submittedName>
</protein>
<evidence type="ECO:0000313" key="1">
    <source>
        <dbReference type="EMBL" id="VDK39963.1"/>
    </source>
</evidence>
<reference evidence="4 5" key="1">
    <citation type="submission" date="2016-06" db="UniProtKB">
        <authorList>
            <consortium name="WormBaseParasite"/>
        </authorList>
    </citation>
    <scope>IDENTIFICATION</scope>
</reference>
<evidence type="ECO:0000313" key="3">
    <source>
        <dbReference type="Proteomes" id="UP000271098"/>
    </source>
</evidence>
<dbReference type="InterPro" id="IPR009003">
    <property type="entry name" value="Peptidase_S1_PA"/>
</dbReference>
<organism evidence="4">
    <name type="scientific">Gongylonema pulchrum</name>
    <dbReference type="NCBI Taxonomy" id="637853"/>
    <lineage>
        <taxon>Eukaryota</taxon>
        <taxon>Metazoa</taxon>
        <taxon>Ecdysozoa</taxon>
        <taxon>Nematoda</taxon>
        <taxon>Chromadorea</taxon>
        <taxon>Rhabditida</taxon>
        <taxon>Spirurina</taxon>
        <taxon>Spiruromorpha</taxon>
        <taxon>Spiruroidea</taxon>
        <taxon>Gongylonematidae</taxon>
        <taxon>Gongylonema</taxon>
    </lineage>
</organism>
<evidence type="ECO:0000313" key="2">
    <source>
        <dbReference type="EMBL" id="VDN26641.1"/>
    </source>
</evidence>
<dbReference type="EMBL" id="UYRT01006147">
    <property type="protein sequence ID" value="VDK39963.1"/>
    <property type="molecule type" value="Genomic_DNA"/>
</dbReference>
<dbReference type="WBParaSite" id="GPUH_0001579001-mRNA-1">
    <property type="protein sequence ID" value="GPUH_0001579001-mRNA-1"/>
    <property type="gene ID" value="GPUH_0001579001"/>
</dbReference>
<sequence length="74" mass="7903">MFRAKCFQGDSGGGLMTQLDDGRWVLLGVASIATGCTELLKKESVAKGQVHTSVAFYGADIAHFTGFFLPLVHV</sequence>
<dbReference type="WBParaSite" id="GPUH_0000354801-mRNA-1">
    <property type="protein sequence ID" value="GPUH_0000354801-mRNA-1"/>
    <property type="gene ID" value="GPUH_0000354801"/>
</dbReference>
<name>A0A183D4A1_9BILA</name>
<dbReference type="OrthoDB" id="93664at2759"/>
<proteinExistence type="predicted"/>
<evidence type="ECO:0000313" key="4">
    <source>
        <dbReference type="WBParaSite" id="GPUH_0000354801-mRNA-1"/>
    </source>
</evidence>
<dbReference type="SUPFAM" id="SSF50494">
    <property type="entry name" value="Trypsin-like serine proteases"/>
    <property type="match status" value="1"/>
</dbReference>
<dbReference type="Proteomes" id="UP000271098">
    <property type="component" value="Unassembled WGS sequence"/>
</dbReference>
<dbReference type="InterPro" id="IPR043504">
    <property type="entry name" value="Peptidase_S1_PA_chymotrypsin"/>
</dbReference>
<keyword evidence="3" id="KW-1185">Reference proteome</keyword>